<dbReference type="Proteomes" id="UP000323439">
    <property type="component" value="Unassembled WGS sequence"/>
</dbReference>
<organism evidence="5 6">
    <name type="scientific">Methanobrevibacter millerae</name>
    <dbReference type="NCBI Taxonomy" id="230361"/>
    <lineage>
        <taxon>Archaea</taxon>
        <taxon>Methanobacteriati</taxon>
        <taxon>Methanobacteriota</taxon>
        <taxon>Methanomada group</taxon>
        <taxon>Methanobacteria</taxon>
        <taxon>Methanobacteriales</taxon>
        <taxon>Methanobacteriaceae</taxon>
        <taxon>Methanobrevibacter</taxon>
    </lineage>
</organism>
<dbReference type="InterPro" id="IPR000055">
    <property type="entry name" value="Restrct_endonuc_typeI_TRD"/>
</dbReference>
<evidence type="ECO:0000313" key="6">
    <source>
        <dbReference type="Proteomes" id="UP000323439"/>
    </source>
</evidence>
<comment type="similarity">
    <text evidence="1">Belongs to the type-I restriction system S methylase family.</text>
</comment>
<dbReference type="EMBL" id="FMXB01000002">
    <property type="protein sequence ID" value="SDA40205.1"/>
    <property type="molecule type" value="Genomic_DNA"/>
</dbReference>
<proteinExistence type="inferred from homology"/>
<evidence type="ECO:0000259" key="4">
    <source>
        <dbReference type="Pfam" id="PF01420"/>
    </source>
</evidence>
<evidence type="ECO:0000256" key="3">
    <source>
        <dbReference type="ARBA" id="ARBA00023125"/>
    </source>
</evidence>
<sequence length="409" mass="46729">MSLEWSSRTIDDVCSKVSSGGTPKSTNEDYYGGDIPWLNTKEINFNRIYDTEKHISELGFQNSAAKWVKKNSVIVAMYGATAAKVAMNMVDLTTNQACCNLTINEEIAKPKFVYYHLYNNFEKLMNLASGAAQQNLNSQTIKDFEIKIPSLEIQEKIINILSTIDDKIETNIRINKNLDDLLDLLFKEYFINKFDNADTNWKIKKIGELPLIITDYVANGSFASLKENVSILDYEDYAYFIRNTDLKAKCFEKFVNKHSYDFLKKSSLYGNEIIISNVGDVGSVFLCPFLDKPMTLGNNMILVKSNDDAIYLNFYLFLLFRSNFGQYLISTITAGSVQSKFNKTEFKSLELIMPDDEVIIKFNEFISPIFNYKNKISDEITNLTKLRDTLLPKLMSGEIDVSEINCDLE</sequence>
<dbReference type="InterPro" id="IPR044946">
    <property type="entry name" value="Restrct_endonuc_typeI_TRD_sf"/>
</dbReference>
<evidence type="ECO:0000256" key="1">
    <source>
        <dbReference type="ARBA" id="ARBA00010923"/>
    </source>
</evidence>
<reference evidence="5 6" key="1">
    <citation type="submission" date="2016-10" db="EMBL/GenBank/DDBJ databases">
        <authorList>
            <person name="Varghese N."/>
            <person name="Submissions S."/>
        </authorList>
    </citation>
    <scope>NUCLEOTIDE SEQUENCE [LARGE SCALE GENOMIC DNA]</scope>
    <source>
        <strain evidence="5 6">DSM 16643</strain>
    </source>
</reference>
<dbReference type="PANTHER" id="PTHR30408:SF13">
    <property type="entry name" value="TYPE I RESTRICTION ENZYME HINDI SPECIFICITY SUBUNIT"/>
    <property type="match status" value="1"/>
</dbReference>
<dbReference type="GO" id="GO:0009307">
    <property type="term" value="P:DNA restriction-modification system"/>
    <property type="evidence" value="ECO:0007669"/>
    <property type="project" value="UniProtKB-KW"/>
</dbReference>
<dbReference type="InterPro" id="IPR052021">
    <property type="entry name" value="Type-I_RS_S_subunit"/>
</dbReference>
<gene>
    <name evidence="5" type="ORF">SAMN02910315_00319</name>
</gene>
<keyword evidence="3" id="KW-0238">DNA-binding</keyword>
<dbReference type="AlphaFoldDB" id="A0A1G5V5D4"/>
<keyword evidence="2" id="KW-0680">Restriction system</keyword>
<dbReference type="Gene3D" id="1.10.287.1120">
    <property type="entry name" value="Bipartite methylase S protein"/>
    <property type="match status" value="1"/>
</dbReference>
<dbReference type="PANTHER" id="PTHR30408">
    <property type="entry name" value="TYPE-1 RESTRICTION ENZYME ECOKI SPECIFICITY PROTEIN"/>
    <property type="match status" value="1"/>
</dbReference>
<feature type="domain" description="Type I restriction modification DNA specificity" evidence="4">
    <location>
        <begin position="4"/>
        <end position="176"/>
    </location>
</feature>
<dbReference type="OrthoDB" id="78303at2157"/>
<feature type="domain" description="Type I restriction modification DNA specificity" evidence="4">
    <location>
        <begin position="200"/>
        <end position="380"/>
    </location>
</feature>
<evidence type="ECO:0000313" key="5">
    <source>
        <dbReference type="EMBL" id="SDA40205.1"/>
    </source>
</evidence>
<keyword evidence="6" id="KW-1185">Reference proteome</keyword>
<dbReference type="Gene3D" id="3.90.220.20">
    <property type="entry name" value="DNA methylase specificity domains"/>
    <property type="match status" value="2"/>
</dbReference>
<dbReference type="GO" id="GO:0003677">
    <property type="term" value="F:DNA binding"/>
    <property type="evidence" value="ECO:0007669"/>
    <property type="project" value="UniProtKB-KW"/>
</dbReference>
<dbReference type="Pfam" id="PF01420">
    <property type="entry name" value="Methylase_S"/>
    <property type="match status" value="2"/>
</dbReference>
<accession>A0A1G5V5D4</accession>
<evidence type="ECO:0000256" key="2">
    <source>
        <dbReference type="ARBA" id="ARBA00022747"/>
    </source>
</evidence>
<name>A0A1G5V5D4_9EURY</name>
<dbReference type="RefSeq" id="WP_149730960.1">
    <property type="nucleotide sequence ID" value="NZ_FMXB01000002.1"/>
</dbReference>
<dbReference type="SUPFAM" id="SSF116734">
    <property type="entry name" value="DNA methylase specificity domain"/>
    <property type="match status" value="2"/>
</dbReference>
<protein>
    <submittedName>
        <fullName evidence="5">Type I restriction enzyme, S subunit</fullName>
    </submittedName>
</protein>